<gene>
    <name evidence="10" type="primary">thiQ</name>
    <name evidence="10" type="ORF">N5A92_16300</name>
</gene>
<dbReference type="RefSeq" id="WP_260904647.1">
    <property type="nucleotide sequence ID" value="NZ_JAOCZP010000004.1"/>
</dbReference>
<keyword evidence="8" id="KW-0472">Membrane</keyword>
<dbReference type="PROSITE" id="PS00211">
    <property type="entry name" value="ABC_TRANSPORTER_1"/>
    <property type="match status" value="1"/>
</dbReference>
<dbReference type="PROSITE" id="PS50893">
    <property type="entry name" value="ABC_TRANSPORTER_2"/>
    <property type="match status" value="1"/>
</dbReference>
<evidence type="ECO:0000259" key="9">
    <source>
        <dbReference type="PROSITE" id="PS50893"/>
    </source>
</evidence>
<keyword evidence="3" id="KW-1003">Cell membrane</keyword>
<dbReference type="InterPro" id="IPR005968">
    <property type="entry name" value="Thiamine_ABC_ThiQ"/>
</dbReference>
<evidence type="ECO:0000256" key="5">
    <source>
        <dbReference type="ARBA" id="ARBA00022741"/>
    </source>
</evidence>
<dbReference type="PANTHER" id="PTHR42781:SF1">
    <property type="entry name" value="THIAMINE IMPORT ATP-BINDING PROTEIN THIQ"/>
    <property type="match status" value="1"/>
</dbReference>
<dbReference type="SUPFAM" id="SSF52540">
    <property type="entry name" value="P-loop containing nucleoside triphosphate hydrolases"/>
    <property type="match status" value="1"/>
</dbReference>
<dbReference type="GO" id="GO:0005524">
    <property type="term" value="F:ATP binding"/>
    <property type="evidence" value="ECO:0007669"/>
    <property type="project" value="UniProtKB-KW"/>
</dbReference>
<dbReference type="InterPro" id="IPR050093">
    <property type="entry name" value="ABC_SmlMolc_Importer"/>
</dbReference>
<evidence type="ECO:0000256" key="6">
    <source>
        <dbReference type="ARBA" id="ARBA00022840"/>
    </source>
</evidence>
<dbReference type="Gene3D" id="3.40.50.300">
    <property type="entry name" value="P-loop containing nucleotide triphosphate hydrolases"/>
    <property type="match status" value="1"/>
</dbReference>
<protein>
    <submittedName>
        <fullName evidence="10">Thiamine ABC transporter ATP-binding protein</fullName>
    </submittedName>
</protein>
<keyword evidence="7" id="KW-1278">Translocase</keyword>
<evidence type="ECO:0000256" key="7">
    <source>
        <dbReference type="ARBA" id="ARBA00022967"/>
    </source>
</evidence>
<dbReference type="InterPro" id="IPR003439">
    <property type="entry name" value="ABC_transporter-like_ATP-bd"/>
</dbReference>
<accession>A0ABT2LPW1</accession>
<dbReference type="NCBIfam" id="TIGR01277">
    <property type="entry name" value="thiQ"/>
    <property type="match status" value="1"/>
</dbReference>
<keyword evidence="5" id="KW-0547">Nucleotide-binding</keyword>
<keyword evidence="4" id="KW-0997">Cell inner membrane</keyword>
<dbReference type="Pfam" id="PF00005">
    <property type="entry name" value="ABC_tran"/>
    <property type="match status" value="1"/>
</dbReference>
<evidence type="ECO:0000256" key="4">
    <source>
        <dbReference type="ARBA" id="ARBA00022519"/>
    </source>
</evidence>
<proteinExistence type="inferred from homology"/>
<keyword evidence="2" id="KW-0813">Transport</keyword>
<dbReference type="InterPro" id="IPR027417">
    <property type="entry name" value="P-loop_NTPase"/>
</dbReference>
<evidence type="ECO:0000313" key="11">
    <source>
        <dbReference type="Proteomes" id="UP001320831"/>
    </source>
</evidence>
<comment type="caution">
    <text evidence="10">The sequence shown here is derived from an EMBL/GenBank/DDBJ whole genome shotgun (WGS) entry which is preliminary data.</text>
</comment>
<keyword evidence="6 10" id="KW-0067">ATP-binding</keyword>
<dbReference type="Proteomes" id="UP001320831">
    <property type="component" value="Unassembled WGS sequence"/>
</dbReference>
<evidence type="ECO:0000256" key="3">
    <source>
        <dbReference type="ARBA" id="ARBA00022475"/>
    </source>
</evidence>
<name>A0ABT2LPW1_9HYPH</name>
<feature type="domain" description="ABC transporter" evidence="9">
    <location>
        <begin position="12"/>
        <end position="241"/>
    </location>
</feature>
<keyword evidence="11" id="KW-1185">Reference proteome</keyword>
<sequence length="248" mass="26349">MTRYDDPGGGAIRLEALRFAYPGGAVMRFDLRIEASDIVALMGPSGSGKSTLLNLIAGFEAPNAGRVMIGSEDVTGLPPHRRPVSMVFQENNLFAHLTVAQNVGLGRSPGLRLSKADQAAVMDALARTGLAGKEERLPHALSGGERQRVALARVLVRERPVLLLDEPFASLGPALRDEMLDLIAGLHRDQAMTILMTTHDPRDAERLSKTLVFLENGAIAGAGATAEFLSGGGSAAFDRYLGARKAPE</sequence>
<evidence type="ECO:0000256" key="2">
    <source>
        <dbReference type="ARBA" id="ARBA00022448"/>
    </source>
</evidence>
<dbReference type="SMART" id="SM00382">
    <property type="entry name" value="AAA"/>
    <property type="match status" value="1"/>
</dbReference>
<dbReference type="PANTHER" id="PTHR42781">
    <property type="entry name" value="SPERMIDINE/PUTRESCINE IMPORT ATP-BINDING PROTEIN POTA"/>
    <property type="match status" value="1"/>
</dbReference>
<comment type="similarity">
    <text evidence="1">Belongs to the ABC transporter superfamily.</text>
</comment>
<dbReference type="EMBL" id="JAOCZP010000004">
    <property type="protein sequence ID" value="MCT7376597.1"/>
    <property type="molecule type" value="Genomic_DNA"/>
</dbReference>
<evidence type="ECO:0000256" key="8">
    <source>
        <dbReference type="ARBA" id="ARBA00023136"/>
    </source>
</evidence>
<dbReference type="InterPro" id="IPR017871">
    <property type="entry name" value="ABC_transporter-like_CS"/>
</dbReference>
<evidence type="ECO:0000313" key="10">
    <source>
        <dbReference type="EMBL" id="MCT7376597.1"/>
    </source>
</evidence>
<reference evidence="10 11" key="1">
    <citation type="submission" date="2022-09" db="EMBL/GenBank/DDBJ databases">
        <title>Chelativorans salina sp. nov., a novel slightly halophilic bacterium isolated from a saline lake sediment enrichment.</title>
        <authorList>
            <person name="Gao L."/>
            <person name="Fang B.-Z."/>
            <person name="Li W.-J."/>
        </authorList>
    </citation>
    <scope>NUCLEOTIDE SEQUENCE [LARGE SCALE GENOMIC DNA]</scope>
    <source>
        <strain evidence="10 11">EGI FJ00035</strain>
    </source>
</reference>
<dbReference type="InterPro" id="IPR003593">
    <property type="entry name" value="AAA+_ATPase"/>
</dbReference>
<evidence type="ECO:0000256" key="1">
    <source>
        <dbReference type="ARBA" id="ARBA00005417"/>
    </source>
</evidence>
<organism evidence="10 11">
    <name type="scientific">Chelativorans salis</name>
    <dbReference type="NCBI Taxonomy" id="2978478"/>
    <lineage>
        <taxon>Bacteria</taxon>
        <taxon>Pseudomonadati</taxon>
        <taxon>Pseudomonadota</taxon>
        <taxon>Alphaproteobacteria</taxon>
        <taxon>Hyphomicrobiales</taxon>
        <taxon>Phyllobacteriaceae</taxon>
        <taxon>Chelativorans</taxon>
    </lineage>
</organism>